<dbReference type="EMBL" id="JALXSQ010000004">
    <property type="protein sequence ID" value="MCT2042086.1"/>
    <property type="molecule type" value="Genomic_DNA"/>
</dbReference>
<reference evidence="3 4" key="1">
    <citation type="submission" date="2022-04" db="EMBL/GenBank/DDBJ databases">
        <title>Human microbiome associated bacterial genomes.</title>
        <authorList>
            <person name="Sandstrom S."/>
            <person name="Salamzade R."/>
            <person name="Kalan L.R."/>
        </authorList>
    </citation>
    <scope>NUCLEOTIDE SEQUENCE [LARGE SCALE GENOMIC DNA]</scope>
    <source>
        <strain evidence="4">p3-SID1799</strain>
    </source>
</reference>
<organism evidence="3 4">
    <name type="scientific">Pseudoclavibacter albus</name>
    <dbReference type="NCBI Taxonomy" id="272241"/>
    <lineage>
        <taxon>Bacteria</taxon>
        <taxon>Bacillati</taxon>
        <taxon>Actinomycetota</taxon>
        <taxon>Actinomycetes</taxon>
        <taxon>Micrococcales</taxon>
        <taxon>Microbacteriaceae</taxon>
        <taxon>Pseudoclavibacter</taxon>
    </lineage>
</organism>
<proteinExistence type="predicted"/>
<evidence type="ECO:0000313" key="3">
    <source>
        <dbReference type="EMBL" id="MCT2042086.1"/>
    </source>
</evidence>
<dbReference type="InterPro" id="IPR001075">
    <property type="entry name" value="NIF_FeS_clus_asmbl_NifU_C"/>
</dbReference>
<feature type="domain" description="NIF system FeS cluster assembly NifU C-terminal" evidence="2">
    <location>
        <begin position="78"/>
        <end position="141"/>
    </location>
</feature>
<dbReference type="SUPFAM" id="SSF117916">
    <property type="entry name" value="Fe-S cluster assembly (FSCA) domain-like"/>
    <property type="match status" value="1"/>
</dbReference>
<evidence type="ECO:0000313" key="4">
    <source>
        <dbReference type="Proteomes" id="UP001525379"/>
    </source>
</evidence>
<comment type="function">
    <text evidence="1">May be involved in the formation or repair of [Fe-S] clusters present in iron-sulfur proteins.</text>
</comment>
<dbReference type="Gene3D" id="3.30.300.130">
    <property type="entry name" value="Fe-S cluster assembly (FSCA)"/>
    <property type="match status" value="1"/>
</dbReference>
<evidence type="ECO:0000259" key="2">
    <source>
        <dbReference type="Pfam" id="PF01106"/>
    </source>
</evidence>
<comment type="caution">
    <text evidence="3">The sequence shown here is derived from an EMBL/GenBank/DDBJ whole genome shotgun (WGS) entry which is preliminary data.</text>
</comment>
<dbReference type="RefSeq" id="WP_206395470.1">
    <property type="nucleotide sequence ID" value="NZ_JAFDPW010000004.1"/>
</dbReference>
<protein>
    <submittedName>
        <fullName evidence="3">NifU family protein</fullName>
    </submittedName>
</protein>
<dbReference type="Pfam" id="PF01106">
    <property type="entry name" value="NifU"/>
    <property type="match status" value="1"/>
</dbReference>
<dbReference type="InterPro" id="IPR034904">
    <property type="entry name" value="FSCA_dom_sf"/>
</dbReference>
<gene>
    <name evidence="3" type="ORF">M3D15_01840</name>
</gene>
<name>A0ABT2HUU2_9MICO</name>
<keyword evidence="4" id="KW-1185">Reference proteome</keyword>
<evidence type="ECO:0000256" key="1">
    <source>
        <dbReference type="ARBA" id="ARBA00049958"/>
    </source>
</evidence>
<sequence length="145" mass="15411">MIDSAPGFAELHDVVSRLEAAPGSVLVTLAEGCSWRREGERTRQALIAALSHPERWVPGEGAVVLDADGVLRSVAEELLEGPIGQIAAVHGGSIQLVDARDGVVSVRMHGACRGCSAASITLHQRLERDLARRVPGFERVVDTDS</sequence>
<accession>A0ABT2HUU2</accession>
<dbReference type="Proteomes" id="UP001525379">
    <property type="component" value="Unassembled WGS sequence"/>
</dbReference>